<reference evidence="2" key="1">
    <citation type="journal article" date="2019" name="Int. J. Syst. Evol. Microbiol.">
        <title>The Global Catalogue of Microorganisms (GCM) 10K type strain sequencing project: providing services to taxonomists for standard genome sequencing and annotation.</title>
        <authorList>
            <consortium name="The Broad Institute Genomics Platform"/>
            <consortium name="The Broad Institute Genome Sequencing Center for Infectious Disease"/>
            <person name="Wu L."/>
            <person name="Ma J."/>
        </authorList>
    </citation>
    <scope>NUCLEOTIDE SEQUENCE [LARGE SCALE GENOMIC DNA]</scope>
    <source>
        <strain evidence="2">CCUG 46385</strain>
    </source>
</reference>
<sequence length="51" mass="5791">MPDEGVFSVQKHWYEKISELLHLQKLGMTIWILEKGPLGTKSFQGDCNLSG</sequence>
<protein>
    <submittedName>
        <fullName evidence="1">Uncharacterized protein</fullName>
    </submittedName>
</protein>
<accession>A0ABV9QL92</accession>
<comment type="caution">
    <text evidence="1">The sequence shown here is derived from an EMBL/GenBank/DDBJ whole genome shotgun (WGS) entry which is preliminary data.</text>
</comment>
<name>A0ABV9QL92_9FIRM</name>
<keyword evidence="2" id="KW-1185">Reference proteome</keyword>
<evidence type="ECO:0000313" key="2">
    <source>
        <dbReference type="Proteomes" id="UP001595916"/>
    </source>
</evidence>
<proteinExistence type="predicted"/>
<dbReference type="Proteomes" id="UP001595916">
    <property type="component" value="Unassembled WGS sequence"/>
</dbReference>
<dbReference type="EMBL" id="JBHSHL010000028">
    <property type="protein sequence ID" value="MFC4804973.1"/>
    <property type="molecule type" value="Genomic_DNA"/>
</dbReference>
<evidence type="ECO:0000313" key="1">
    <source>
        <dbReference type="EMBL" id="MFC4804973.1"/>
    </source>
</evidence>
<gene>
    <name evidence="1" type="ORF">ACFO4R_07745</name>
</gene>
<dbReference type="RefSeq" id="WP_379788505.1">
    <property type="nucleotide sequence ID" value="NZ_JBHSHL010000028.1"/>
</dbReference>
<organism evidence="1 2">
    <name type="scientific">Filifactor villosus</name>
    <dbReference type="NCBI Taxonomy" id="29374"/>
    <lineage>
        <taxon>Bacteria</taxon>
        <taxon>Bacillati</taxon>
        <taxon>Bacillota</taxon>
        <taxon>Clostridia</taxon>
        <taxon>Peptostreptococcales</taxon>
        <taxon>Filifactoraceae</taxon>
        <taxon>Filifactor</taxon>
    </lineage>
</organism>